<feature type="compositionally biased region" description="Basic and acidic residues" evidence="1">
    <location>
        <begin position="123"/>
        <end position="140"/>
    </location>
</feature>
<evidence type="ECO:0000313" key="2">
    <source>
        <dbReference type="EMBL" id="KAK1585318.1"/>
    </source>
</evidence>
<sequence length="149" mass="17121">MGIGEGMGGRGVWEIPPWRCFTVLQHHGSWFPTTHWLVEHRLSIQQHHQHHRHLPSPYHHATHTYSHLSLSPSLPLTPSACGEEKGRESQHTLCFKILIRSRNSSRPRIEVWPALPSFHVAERSMEGEGEREREEKKKEGWAVGPPPVC</sequence>
<keyword evidence="3" id="KW-1185">Reference proteome</keyword>
<protein>
    <submittedName>
        <fullName evidence="2">Uncharacterized protein</fullName>
    </submittedName>
</protein>
<name>A0AAD8PWX7_9PEZI</name>
<proteinExistence type="predicted"/>
<dbReference type="Proteomes" id="UP001230504">
    <property type="component" value="Unassembled WGS sequence"/>
</dbReference>
<accession>A0AAD8PWX7</accession>
<reference evidence="2" key="1">
    <citation type="submission" date="2021-06" db="EMBL/GenBank/DDBJ databases">
        <title>Comparative genomics, transcriptomics and evolutionary studies reveal genomic signatures of adaptation to plant cell wall in hemibiotrophic fungi.</title>
        <authorList>
            <consortium name="DOE Joint Genome Institute"/>
            <person name="Baroncelli R."/>
            <person name="Diaz J.F."/>
            <person name="Benocci T."/>
            <person name="Peng M."/>
            <person name="Battaglia E."/>
            <person name="Haridas S."/>
            <person name="Andreopoulos W."/>
            <person name="Labutti K."/>
            <person name="Pangilinan J."/>
            <person name="Floch G.L."/>
            <person name="Makela M.R."/>
            <person name="Henrissat B."/>
            <person name="Grigoriev I.V."/>
            <person name="Crouch J.A."/>
            <person name="De Vries R.P."/>
            <person name="Sukno S.A."/>
            <person name="Thon M.R."/>
        </authorList>
    </citation>
    <scope>NUCLEOTIDE SEQUENCE</scope>
    <source>
        <strain evidence="2">CBS 125086</strain>
    </source>
</reference>
<organism evidence="2 3">
    <name type="scientific">Colletotrichum navitas</name>
    <dbReference type="NCBI Taxonomy" id="681940"/>
    <lineage>
        <taxon>Eukaryota</taxon>
        <taxon>Fungi</taxon>
        <taxon>Dikarya</taxon>
        <taxon>Ascomycota</taxon>
        <taxon>Pezizomycotina</taxon>
        <taxon>Sordariomycetes</taxon>
        <taxon>Hypocreomycetidae</taxon>
        <taxon>Glomerellales</taxon>
        <taxon>Glomerellaceae</taxon>
        <taxon>Colletotrichum</taxon>
        <taxon>Colletotrichum graminicola species complex</taxon>
    </lineage>
</organism>
<dbReference type="EMBL" id="JAHLJV010000045">
    <property type="protein sequence ID" value="KAK1585318.1"/>
    <property type="molecule type" value="Genomic_DNA"/>
</dbReference>
<dbReference type="GeneID" id="85436253"/>
<evidence type="ECO:0000313" key="3">
    <source>
        <dbReference type="Proteomes" id="UP001230504"/>
    </source>
</evidence>
<comment type="caution">
    <text evidence="2">The sequence shown here is derived from an EMBL/GenBank/DDBJ whole genome shotgun (WGS) entry which is preliminary data.</text>
</comment>
<dbReference type="RefSeq" id="XP_060412344.1">
    <property type="nucleotide sequence ID" value="XM_060552013.1"/>
</dbReference>
<dbReference type="AlphaFoldDB" id="A0AAD8PWX7"/>
<feature type="region of interest" description="Disordered" evidence="1">
    <location>
        <begin position="123"/>
        <end position="149"/>
    </location>
</feature>
<evidence type="ECO:0000256" key="1">
    <source>
        <dbReference type="SAM" id="MobiDB-lite"/>
    </source>
</evidence>
<gene>
    <name evidence="2" type="ORF">LY79DRAFT_270331</name>
</gene>